<protein>
    <submittedName>
        <fullName evidence="1">Uncharacterized protein</fullName>
    </submittedName>
</protein>
<reference evidence="1" key="1">
    <citation type="submission" date="2018-02" db="EMBL/GenBank/DDBJ databases">
        <title>Rhizophora mucronata_Transcriptome.</title>
        <authorList>
            <person name="Meera S.P."/>
            <person name="Sreeshan A."/>
            <person name="Augustine A."/>
        </authorList>
    </citation>
    <scope>NUCLEOTIDE SEQUENCE</scope>
    <source>
        <tissue evidence="1">Leaf</tissue>
    </source>
</reference>
<evidence type="ECO:0000313" key="1">
    <source>
        <dbReference type="EMBL" id="MBW89968.1"/>
    </source>
</evidence>
<dbReference type="EMBL" id="GGEC01009485">
    <property type="protein sequence ID" value="MBW89968.1"/>
    <property type="molecule type" value="Transcribed_RNA"/>
</dbReference>
<proteinExistence type="predicted"/>
<accession>A0A2P2J924</accession>
<sequence length="55" mass="6139">MAMTLHHCMNWNLEGGEHADISLQDKYAFLGRCLALWTCMWTTVSGATLRILGGI</sequence>
<organism evidence="1">
    <name type="scientific">Rhizophora mucronata</name>
    <name type="common">Asiatic mangrove</name>
    <dbReference type="NCBI Taxonomy" id="61149"/>
    <lineage>
        <taxon>Eukaryota</taxon>
        <taxon>Viridiplantae</taxon>
        <taxon>Streptophyta</taxon>
        <taxon>Embryophyta</taxon>
        <taxon>Tracheophyta</taxon>
        <taxon>Spermatophyta</taxon>
        <taxon>Magnoliopsida</taxon>
        <taxon>eudicotyledons</taxon>
        <taxon>Gunneridae</taxon>
        <taxon>Pentapetalae</taxon>
        <taxon>rosids</taxon>
        <taxon>fabids</taxon>
        <taxon>Malpighiales</taxon>
        <taxon>Rhizophoraceae</taxon>
        <taxon>Rhizophora</taxon>
    </lineage>
</organism>
<dbReference type="AlphaFoldDB" id="A0A2P2J924"/>
<name>A0A2P2J924_RHIMU</name>